<comment type="caution">
    <text evidence="2">The sequence shown here is derived from an EMBL/GenBank/DDBJ whole genome shotgun (WGS) entry which is preliminary data.</text>
</comment>
<name>A0A9N7UU69_PLEPL</name>
<organism evidence="2 3">
    <name type="scientific">Pleuronectes platessa</name>
    <name type="common">European plaice</name>
    <dbReference type="NCBI Taxonomy" id="8262"/>
    <lineage>
        <taxon>Eukaryota</taxon>
        <taxon>Metazoa</taxon>
        <taxon>Chordata</taxon>
        <taxon>Craniata</taxon>
        <taxon>Vertebrata</taxon>
        <taxon>Euteleostomi</taxon>
        <taxon>Actinopterygii</taxon>
        <taxon>Neopterygii</taxon>
        <taxon>Teleostei</taxon>
        <taxon>Neoteleostei</taxon>
        <taxon>Acanthomorphata</taxon>
        <taxon>Carangaria</taxon>
        <taxon>Pleuronectiformes</taxon>
        <taxon>Pleuronectoidei</taxon>
        <taxon>Pleuronectidae</taxon>
        <taxon>Pleuronectes</taxon>
    </lineage>
</organism>
<evidence type="ECO:0000313" key="3">
    <source>
        <dbReference type="Proteomes" id="UP001153269"/>
    </source>
</evidence>
<dbReference type="Proteomes" id="UP001153269">
    <property type="component" value="Unassembled WGS sequence"/>
</dbReference>
<sequence>MLPETHPGPPKHNLDTHASGENRTGGLQARGVICHYAINDAQPYSNPGSNRIYLFLCPMVLADVLYLGSVPWSPDQGSVNGTPRQIRKFRVTVVVAWQVIEPCGPTGRM</sequence>
<keyword evidence="3" id="KW-1185">Reference proteome</keyword>
<dbReference type="EMBL" id="CADEAL010002274">
    <property type="protein sequence ID" value="CAB1439387.1"/>
    <property type="molecule type" value="Genomic_DNA"/>
</dbReference>
<protein>
    <submittedName>
        <fullName evidence="2">Uncharacterized protein</fullName>
    </submittedName>
</protein>
<feature type="region of interest" description="Disordered" evidence="1">
    <location>
        <begin position="1"/>
        <end position="24"/>
    </location>
</feature>
<accession>A0A9N7UU69</accession>
<proteinExistence type="predicted"/>
<evidence type="ECO:0000313" key="2">
    <source>
        <dbReference type="EMBL" id="CAB1439387.1"/>
    </source>
</evidence>
<reference evidence="2" key="1">
    <citation type="submission" date="2020-03" db="EMBL/GenBank/DDBJ databases">
        <authorList>
            <person name="Weist P."/>
        </authorList>
    </citation>
    <scope>NUCLEOTIDE SEQUENCE</scope>
</reference>
<dbReference type="AlphaFoldDB" id="A0A9N7UU69"/>
<feature type="compositionally biased region" description="Pro residues" evidence="1">
    <location>
        <begin position="1"/>
        <end position="10"/>
    </location>
</feature>
<evidence type="ECO:0000256" key="1">
    <source>
        <dbReference type="SAM" id="MobiDB-lite"/>
    </source>
</evidence>
<gene>
    <name evidence="2" type="ORF">PLEPLA_LOCUS27185</name>
</gene>